<organism evidence="2 3">
    <name type="scientific">Byssothecium circinans</name>
    <dbReference type="NCBI Taxonomy" id="147558"/>
    <lineage>
        <taxon>Eukaryota</taxon>
        <taxon>Fungi</taxon>
        <taxon>Dikarya</taxon>
        <taxon>Ascomycota</taxon>
        <taxon>Pezizomycotina</taxon>
        <taxon>Dothideomycetes</taxon>
        <taxon>Pleosporomycetidae</taxon>
        <taxon>Pleosporales</taxon>
        <taxon>Massarineae</taxon>
        <taxon>Massarinaceae</taxon>
        <taxon>Byssothecium</taxon>
    </lineage>
</organism>
<evidence type="ECO:0000313" key="2">
    <source>
        <dbReference type="EMBL" id="KAF1954580.1"/>
    </source>
</evidence>
<feature type="compositionally biased region" description="Polar residues" evidence="1">
    <location>
        <begin position="262"/>
        <end position="276"/>
    </location>
</feature>
<gene>
    <name evidence="2" type="ORF">CC80DRAFT_550187</name>
</gene>
<dbReference type="OrthoDB" id="3801601at2759"/>
<feature type="region of interest" description="Disordered" evidence="1">
    <location>
        <begin position="200"/>
        <end position="222"/>
    </location>
</feature>
<feature type="region of interest" description="Disordered" evidence="1">
    <location>
        <begin position="157"/>
        <end position="182"/>
    </location>
</feature>
<protein>
    <submittedName>
        <fullName evidence="2">Uncharacterized protein</fullName>
    </submittedName>
</protein>
<evidence type="ECO:0000256" key="1">
    <source>
        <dbReference type="SAM" id="MobiDB-lite"/>
    </source>
</evidence>
<feature type="compositionally biased region" description="Basic and acidic residues" evidence="1">
    <location>
        <begin position="300"/>
        <end position="309"/>
    </location>
</feature>
<proteinExistence type="predicted"/>
<feature type="region of interest" description="Disordered" evidence="1">
    <location>
        <begin position="246"/>
        <end position="322"/>
    </location>
</feature>
<keyword evidence="3" id="KW-1185">Reference proteome</keyword>
<dbReference type="EMBL" id="ML976998">
    <property type="protein sequence ID" value="KAF1954580.1"/>
    <property type="molecule type" value="Genomic_DNA"/>
</dbReference>
<dbReference type="AlphaFoldDB" id="A0A6A5TRI8"/>
<name>A0A6A5TRI8_9PLEO</name>
<sequence>MDNSQMNFPAVMTFNTCTHNIPKDFKSSMDNSYGIDKEFGVCPPCKISRITERIRTCRSWFRKRGGIMQSYQTSATDTDKDFARSHLAHTKEWRKLKIAMFRWITIYESILERPATDKPELDGRSRALMEQAIAIWESDKEGLMNLPGVRLVADEHQDIEEGSGSPDVQREVSTGGQSGEEDLRLYLPEDHQRLRANECLEQSSEEPARTDEEVNIPHPNTDDGGLVEFLALSGGENLAVPEATKEEAAPDLATIAPPSRLASHSSILRRATSQPSKPRPTKSLTFHDLAEIIPDPDSSPAERELRPHSEVSSAPTKRPRDTFHRTNAMYTPQAWASPRYYDKVETSWCSVEWEDWEEAQKSAEEGGGEEGGGWNVREWYAEGEDADESIVDDEGFVVAGLGGARRDGGKSCFGEVRVGEVQWARDAVEAASQPSPLRTAIG</sequence>
<evidence type="ECO:0000313" key="3">
    <source>
        <dbReference type="Proteomes" id="UP000800035"/>
    </source>
</evidence>
<accession>A0A6A5TRI8</accession>
<dbReference type="Proteomes" id="UP000800035">
    <property type="component" value="Unassembled WGS sequence"/>
</dbReference>
<reference evidence="2" key="1">
    <citation type="journal article" date="2020" name="Stud. Mycol.">
        <title>101 Dothideomycetes genomes: a test case for predicting lifestyles and emergence of pathogens.</title>
        <authorList>
            <person name="Haridas S."/>
            <person name="Albert R."/>
            <person name="Binder M."/>
            <person name="Bloem J."/>
            <person name="Labutti K."/>
            <person name="Salamov A."/>
            <person name="Andreopoulos B."/>
            <person name="Baker S."/>
            <person name="Barry K."/>
            <person name="Bills G."/>
            <person name="Bluhm B."/>
            <person name="Cannon C."/>
            <person name="Castanera R."/>
            <person name="Culley D."/>
            <person name="Daum C."/>
            <person name="Ezra D."/>
            <person name="Gonzalez J."/>
            <person name="Henrissat B."/>
            <person name="Kuo A."/>
            <person name="Liang C."/>
            <person name="Lipzen A."/>
            <person name="Lutzoni F."/>
            <person name="Magnuson J."/>
            <person name="Mondo S."/>
            <person name="Nolan M."/>
            <person name="Ohm R."/>
            <person name="Pangilinan J."/>
            <person name="Park H.-J."/>
            <person name="Ramirez L."/>
            <person name="Alfaro M."/>
            <person name="Sun H."/>
            <person name="Tritt A."/>
            <person name="Yoshinaga Y."/>
            <person name="Zwiers L.-H."/>
            <person name="Turgeon B."/>
            <person name="Goodwin S."/>
            <person name="Spatafora J."/>
            <person name="Crous P."/>
            <person name="Grigoriev I."/>
        </authorList>
    </citation>
    <scope>NUCLEOTIDE SEQUENCE</scope>
    <source>
        <strain evidence="2">CBS 675.92</strain>
    </source>
</reference>